<dbReference type="Proteomes" id="UP000567922">
    <property type="component" value="Unassembled WGS sequence"/>
</dbReference>
<feature type="transmembrane region" description="Helical" evidence="1">
    <location>
        <begin position="142"/>
        <end position="161"/>
    </location>
</feature>
<gene>
    <name evidence="2" type="ORF">FHU29_001157</name>
</gene>
<evidence type="ECO:0000256" key="1">
    <source>
        <dbReference type="SAM" id="Phobius"/>
    </source>
</evidence>
<evidence type="ECO:0000313" key="3">
    <source>
        <dbReference type="Proteomes" id="UP000567922"/>
    </source>
</evidence>
<feature type="transmembrane region" description="Helical" evidence="1">
    <location>
        <begin position="58"/>
        <end position="79"/>
    </location>
</feature>
<proteinExistence type="predicted"/>
<reference evidence="2 3" key="1">
    <citation type="submission" date="2020-08" db="EMBL/GenBank/DDBJ databases">
        <title>Sequencing the genomes of 1000 actinobacteria strains.</title>
        <authorList>
            <person name="Klenk H.-P."/>
        </authorList>
    </citation>
    <scope>NUCLEOTIDE SEQUENCE [LARGE SCALE GENOMIC DNA]</scope>
    <source>
        <strain evidence="2 3">DSM 45258</strain>
    </source>
</reference>
<evidence type="ECO:0000313" key="2">
    <source>
        <dbReference type="EMBL" id="MBB3036723.1"/>
    </source>
</evidence>
<sequence length="162" mass="17115">MLDTAALIVLALATFLTGLSAGVFFAYSCSVMLALRTVPDRIFIDVMQRINNAIVNPWFLSVYIGSAPLIVVSVALLAFSGTAGPAVAAGLALLLYATTMLITGRVNIPLNVELEAADPDDNAEHLRSARAHFEPRWIRFNLVRTATACAAAAALCLALALA</sequence>
<keyword evidence="1" id="KW-0812">Transmembrane</keyword>
<name>A0A839RKY6_9ACTN</name>
<dbReference type="EMBL" id="JACHWS010000001">
    <property type="protein sequence ID" value="MBB3036723.1"/>
    <property type="molecule type" value="Genomic_DNA"/>
</dbReference>
<keyword evidence="3" id="KW-1185">Reference proteome</keyword>
<keyword evidence="1" id="KW-1133">Transmembrane helix</keyword>
<organism evidence="2 3">
    <name type="scientific">Hoyosella altamirensis</name>
    <dbReference type="NCBI Taxonomy" id="616997"/>
    <lineage>
        <taxon>Bacteria</taxon>
        <taxon>Bacillati</taxon>
        <taxon>Actinomycetota</taxon>
        <taxon>Actinomycetes</taxon>
        <taxon>Mycobacteriales</taxon>
        <taxon>Hoyosellaceae</taxon>
        <taxon>Hoyosella</taxon>
    </lineage>
</organism>
<dbReference type="AlphaFoldDB" id="A0A839RKY6"/>
<comment type="caution">
    <text evidence="2">The sequence shown here is derived from an EMBL/GenBank/DDBJ whole genome shotgun (WGS) entry which is preliminary data.</text>
</comment>
<keyword evidence="1" id="KW-0472">Membrane</keyword>
<accession>A0A839RKY6</accession>
<dbReference type="Pfam" id="PF08592">
    <property type="entry name" value="Anthrone_oxy"/>
    <property type="match status" value="1"/>
</dbReference>
<protein>
    <submittedName>
        <fullName evidence="2">Putative membrane protein</fullName>
    </submittedName>
</protein>
<feature type="transmembrane region" description="Helical" evidence="1">
    <location>
        <begin position="86"/>
        <end position="104"/>
    </location>
</feature>
<dbReference type="RefSeq" id="WP_064440869.1">
    <property type="nucleotide sequence ID" value="NZ_BDDI01000010.1"/>
</dbReference>
<dbReference type="InterPro" id="IPR013901">
    <property type="entry name" value="Anthrone_oxy"/>
</dbReference>
<dbReference type="OrthoDB" id="428263at2"/>